<reference evidence="1" key="1">
    <citation type="journal article" date="2015" name="PLoS ONE">
        <title>Comprehensive Evaluation of Toxoplasma gondii VEG and Neospora caninum LIV Genomes with Tachyzoite Stage Transcriptome and Proteome Defines Novel Transcript Features.</title>
        <authorList>
            <person name="Ramaprasad A."/>
            <person name="Mourier T."/>
            <person name="Naeem R."/>
            <person name="Malas T.B."/>
            <person name="Moussa E."/>
            <person name="Panigrahi A."/>
            <person name="Vermont S.J."/>
            <person name="Otto T.D."/>
            <person name="Wastling J."/>
            <person name="Pain A."/>
        </authorList>
    </citation>
    <scope>NUCLEOTIDE SEQUENCE</scope>
    <source>
        <strain evidence="1">VEG</strain>
    </source>
</reference>
<name>A0A0F7UVW5_TOXGV</name>
<accession>A0A0F7UVW5</accession>
<protein>
    <submittedName>
        <fullName evidence="1">Uncharacterized protein</fullName>
    </submittedName>
</protein>
<gene>
    <name evidence="1" type="ORF">BN1205_072090</name>
</gene>
<sequence length="532" mass="58519">MFGCNTGITSHEKVMLVSTFGLLIMSCAGRSFFGQGFRNTNEPSMPTSTDWPCHVETSENLASCFRMERETITFPCAKEIVVEECPDSVAVSNGHSWPSGSSLPLTTKSPGKGGVVLHSRPRKLSGIGVLGSSVPGATKSQTAPKTKVAPAVWKRKSTDDTIAPYGCAEEILVQREEECLTTVEQEVCTDYEEEVDDICFKTVPKEKYNCPEFVLMRVCDYIHVYPGAEVPKAPAISLAQSNDPTHLVEEATAPPTKGDPSAGRPNAGRRRLFIQKKTPFSIAGGPFPQKPRMSDWPKPPPGLCYGADCPAHTVPQCYRQPVKFSRQCERGPYQKPYPCKNTVKKRECHVKPVKKRTPCLNVIPTTRRTSCRSGDHRRLSLLRSPISRSLLIPAVEPPAVPISHATEPRIIISTTGYAVDSARPPAKLHEDFHQSTTTGWLPLNTGPQTFSVQTGRPCHFSTTAVVAECTKEVFMPQPYPCLEERRAKECFPGLKTGNEKVRLANDASEFSDSTQDPFPVSAGKLKFLPSWK</sequence>
<proteinExistence type="predicted"/>
<organism evidence="1">
    <name type="scientific">Toxoplasma gondii (strain ATCC 50861 / VEG)</name>
    <dbReference type="NCBI Taxonomy" id="432359"/>
    <lineage>
        <taxon>Eukaryota</taxon>
        <taxon>Sar</taxon>
        <taxon>Alveolata</taxon>
        <taxon>Apicomplexa</taxon>
        <taxon>Conoidasida</taxon>
        <taxon>Coccidia</taxon>
        <taxon>Eucoccidiorida</taxon>
        <taxon>Eimeriorina</taxon>
        <taxon>Sarcocystidae</taxon>
        <taxon>Toxoplasma</taxon>
    </lineage>
</organism>
<dbReference type="AlphaFoldDB" id="A0A0F7UVW5"/>
<dbReference type="EMBL" id="LN714497">
    <property type="protein sequence ID" value="CEL74186.1"/>
    <property type="molecule type" value="Genomic_DNA"/>
</dbReference>
<evidence type="ECO:0000313" key="1">
    <source>
        <dbReference type="EMBL" id="CEL74186.1"/>
    </source>
</evidence>